<evidence type="ECO:0000313" key="6">
    <source>
        <dbReference type="EMBL" id="GMM52581.1"/>
    </source>
</evidence>
<evidence type="ECO:0000256" key="4">
    <source>
        <dbReference type="ARBA" id="ARBA00023128"/>
    </source>
</evidence>
<proteinExistence type="inferred from homology"/>
<evidence type="ECO:0000313" key="7">
    <source>
        <dbReference type="Proteomes" id="UP001362899"/>
    </source>
</evidence>
<dbReference type="Proteomes" id="UP001362899">
    <property type="component" value="Unassembled WGS sequence"/>
</dbReference>
<gene>
    <name evidence="6" type="ORF">DASB73_035440</name>
</gene>
<comment type="caution">
    <text evidence="6">The sequence shown here is derived from an EMBL/GenBank/DDBJ whole genome shotgun (WGS) entry which is preliminary data.</text>
</comment>
<dbReference type="EMBL" id="BTGC01000008">
    <property type="protein sequence ID" value="GMM52581.1"/>
    <property type="molecule type" value="Genomic_DNA"/>
</dbReference>
<protein>
    <submittedName>
        <fullName evidence="6">Atp11 protein</fullName>
    </submittedName>
</protein>
<dbReference type="PANTHER" id="PTHR13126:SF0">
    <property type="entry name" value="ATP SYNTHASE MITOCHONDRIAL F1 COMPLEX ASSEMBLY FACTOR 1"/>
    <property type="match status" value="1"/>
</dbReference>
<keyword evidence="4" id="KW-0496">Mitochondrion</keyword>
<feature type="compositionally biased region" description="Basic and acidic residues" evidence="5">
    <location>
        <begin position="88"/>
        <end position="115"/>
    </location>
</feature>
<dbReference type="InterPro" id="IPR010591">
    <property type="entry name" value="ATP11"/>
</dbReference>
<dbReference type="GO" id="GO:0005739">
    <property type="term" value="C:mitochondrion"/>
    <property type="evidence" value="ECO:0007669"/>
    <property type="project" value="UniProtKB-SubCell"/>
</dbReference>
<evidence type="ECO:0000256" key="5">
    <source>
        <dbReference type="SAM" id="MobiDB-lite"/>
    </source>
</evidence>
<reference evidence="6 7" key="1">
    <citation type="journal article" date="2023" name="Elife">
        <title>Identification of key yeast species and microbe-microbe interactions impacting larval growth of Drosophila in the wild.</title>
        <authorList>
            <person name="Mure A."/>
            <person name="Sugiura Y."/>
            <person name="Maeda R."/>
            <person name="Honda K."/>
            <person name="Sakurai N."/>
            <person name="Takahashi Y."/>
            <person name="Watada M."/>
            <person name="Katoh T."/>
            <person name="Gotoh A."/>
            <person name="Gotoh Y."/>
            <person name="Taniguchi I."/>
            <person name="Nakamura K."/>
            <person name="Hayashi T."/>
            <person name="Katayama T."/>
            <person name="Uemura T."/>
            <person name="Hattori Y."/>
        </authorList>
    </citation>
    <scope>NUCLEOTIDE SEQUENCE [LARGE SCALE GENOMIC DNA]</scope>
    <source>
        <strain evidence="6 7">SB-73</strain>
    </source>
</reference>
<keyword evidence="7" id="KW-1185">Reference proteome</keyword>
<name>A0AAV5RN82_STABA</name>
<feature type="compositionally biased region" description="Low complexity" evidence="5">
    <location>
        <begin position="58"/>
        <end position="70"/>
    </location>
</feature>
<evidence type="ECO:0000256" key="3">
    <source>
        <dbReference type="ARBA" id="ARBA00022946"/>
    </source>
</evidence>
<accession>A0AAV5RN82</accession>
<evidence type="ECO:0000256" key="1">
    <source>
        <dbReference type="ARBA" id="ARBA00004173"/>
    </source>
</evidence>
<dbReference type="GO" id="GO:0033615">
    <property type="term" value="P:mitochondrial proton-transporting ATP synthase complex assembly"/>
    <property type="evidence" value="ECO:0007669"/>
    <property type="project" value="TreeGrafter"/>
</dbReference>
<organism evidence="6 7">
    <name type="scientific">Starmerella bacillaris</name>
    <name type="common">Yeast</name>
    <name type="synonym">Candida zemplinina</name>
    <dbReference type="NCBI Taxonomy" id="1247836"/>
    <lineage>
        <taxon>Eukaryota</taxon>
        <taxon>Fungi</taxon>
        <taxon>Dikarya</taxon>
        <taxon>Ascomycota</taxon>
        <taxon>Saccharomycotina</taxon>
        <taxon>Dipodascomycetes</taxon>
        <taxon>Dipodascales</taxon>
        <taxon>Trichomonascaceae</taxon>
        <taxon>Starmerella</taxon>
    </lineage>
</organism>
<sequence length="304" mass="34364">MIRRTRISNIFCRQYSISEKYHARLTAKAQAEGLTVDELVLKYRTQQQPIENSKQLNTKTGTKTAAGTKTGSEKVAENGTEAAADVEIETKPSKETSTHSDVRPKAERISKLKSPERASLKPTTFNLDTFMRSDMLRLHHADEISMLWHARFVNEENVISGSMDAKAFTTLYVNARKNPLFVVPVAHENGIELQYIQWQFVSSETIYCLITSLADYKLHGEFSQPHTTFMLHSNFLMDKQVVLTNAKMEKAVMSIPNLNLLILNIQRFYTAANGSEKHKLITEFNSGNPAFTIDRLTSATDTLD</sequence>
<dbReference type="PANTHER" id="PTHR13126">
    <property type="entry name" value="CHAPERONE ATP11"/>
    <property type="match status" value="1"/>
</dbReference>
<dbReference type="AlphaFoldDB" id="A0AAV5RN82"/>
<comment type="subcellular location">
    <subcellularLocation>
        <location evidence="1">Mitochondrion</location>
    </subcellularLocation>
</comment>
<dbReference type="Pfam" id="PF06644">
    <property type="entry name" value="ATP11"/>
    <property type="match status" value="1"/>
</dbReference>
<feature type="region of interest" description="Disordered" evidence="5">
    <location>
        <begin position="51"/>
        <end position="115"/>
    </location>
</feature>
<keyword evidence="3" id="KW-0809">Transit peptide</keyword>
<evidence type="ECO:0000256" key="2">
    <source>
        <dbReference type="ARBA" id="ARBA00009116"/>
    </source>
</evidence>
<comment type="similarity">
    <text evidence="2">Belongs to the ATP11 family.</text>
</comment>